<evidence type="ECO:0000256" key="3">
    <source>
        <dbReference type="ARBA" id="ARBA00014701"/>
    </source>
</evidence>
<dbReference type="Gene3D" id="3.30.420.40">
    <property type="match status" value="2"/>
</dbReference>
<keyword evidence="5" id="KW-0547">Nucleotide-binding</keyword>
<evidence type="ECO:0000256" key="5">
    <source>
        <dbReference type="ARBA" id="ARBA00022741"/>
    </source>
</evidence>
<dbReference type="InterPro" id="IPR049874">
    <property type="entry name" value="ROK_cs"/>
</dbReference>
<organism evidence="9 10">
    <name type="scientific">Nocardiopsis mwathae</name>
    <dbReference type="NCBI Taxonomy" id="1472723"/>
    <lineage>
        <taxon>Bacteria</taxon>
        <taxon>Bacillati</taxon>
        <taxon>Actinomycetota</taxon>
        <taxon>Actinomycetes</taxon>
        <taxon>Streptosporangiales</taxon>
        <taxon>Nocardiopsidaceae</taxon>
        <taxon>Nocardiopsis</taxon>
    </lineage>
</organism>
<reference evidence="9 10" key="1">
    <citation type="submission" date="2020-08" db="EMBL/GenBank/DDBJ databases">
        <title>Sequencing the genomes of 1000 actinobacteria strains.</title>
        <authorList>
            <person name="Klenk H.-P."/>
        </authorList>
    </citation>
    <scope>NUCLEOTIDE SEQUENCE [LARGE SCALE GENOMIC DNA]</scope>
    <source>
        <strain evidence="9 10">DSM 46659</strain>
    </source>
</reference>
<evidence type="ECO:0000256" key="7">
    <source>
        <dbReference type="ARBA" id="ARBA00022840"/>
    </source>
</evidence>
<sequence>MRLTIGVDIGGTKVAAGVVAPDGRILGDVVRHPTPTGDGEALADVIGRVVAELCGRRAGDERTEGEENGEITAVGVGIAGFVDEDRARIVLAANMGLSDDPITERIRRRVDLPVVVENDANAAAWAEARFGAGRGSDHVVCVTLGTGVGGGIVMGGRLQRGRYGVAAEVGHYRMVRHGRRCGCGNDGCWEQYASGRALVAEARDLAVTDPVRAAHLLKLAEGDISRIRGPEITQAALEGDEGALECFRAVGEWVGLGLADLAAILDPECFVLGGGVSDAGAILLEPARSSFARHVTGRATRRLADIRVAELGSTAGIVGAADLAR</sequence>
<keyword evidence="7" id="KW-0067">ATP-binding</keyword>
<dbReference type="PROSITE" id="PS01125">
    <property type="entry name" value="ROK"/>
    <property type="match status" value="1"/>
</dbReference>
<evidence type="ECO:0000256" key="6">
    <source>
        <dbReference type="ARBA" id="ARBA00022777"/>
    </source>
</evidence>
<proteinExistence type="inferred from homology"/>
<dbReference type="InterPro" id="IPR000600">
    <property type="entry name" value="ROK"/>
</dbReference>
<dbReference type="GO" id="GO:0006096">
    <property type="term" value="P:glycolytic process"/>
    <property type="evidence" value="ECO:0007669"/>
    <property type="project" value="InterPro"/>
</dbReference>
<keyword evidence="4 9" id="KW-0808">Transferase</keyword>
<dbReference type="GO" id="GO:0004340">
    <property type="term" value="F:glucokinase activity"/>
    <property type="evidence" value="ECO:0007669"/>
    <property type="project" value="UniProtKB-EC"/>
</dbReference>
<dbReference type="InterPro" id="IPR004654">
    <property type="entry name" value="ROK_glcA"/>
</dbReference>
<dbReference type="AlphaFoldDB" id="A0A7W9YI13"/>
<dbReference type="InterPro" id="IPR043129">
    <property type="entry name" value="ATPase_NBD"/>
</dbReference>
<evidence type="ECO:0000313" key="10">
    <source>
        <dbReference type="Proteomes" id="UP000546642"/>
    </source>
</evidence>
<evidence type="ECO:0000256" key="2">
    <source>
        <dbReference type="ARBA" id="ARBA00012323"/>
    </source>
</evidence>
<accession>A0A7W9YI13</accession>
<evidence type="ECO:0000256" key="8">
    <source>
        <dbReference type="ARBA" id="ARBA00032386"/>
    </source>
</evidence>
<name>A0A7W9YI13_9ACTN</name>
<dbReference type="GO" id="GO:0005524">
    <property type="term" value="F:ATP binding"/>
    <property type="evidence" value="ECO:0007669"/>
    <property type="project" value="UniProtKB-KW"/>
</dbReference>
<comment type="similarity">
    <text evidence="1">Belongs to the ROK (NagC/XylR) family.</text>
</comment>
<dbReference type="EC" id="2.7.1.2" evidence="2"/>
<dbReference type="Pfam" id="PF00480">
    <property type="entry name" value="ROK"/>
    <property type="match status" value="1"/>
</dbReference>
<dbReference type="NCBIfam" id="TIGR00744">
    <property type="entry name" value="ROK_glcA_fam"/>
    <property type="match status" value="1"/>
</dbReference>
<protein>
    <recommendedName>
        <fullName evidence="3">Glucokinase</fullName>
        <ecNumber evidence="2">2.7.1.2</ecNumber>
    </recommendedName>
    <alternativeName>
        <fullName evidence="8">Glucose kinase</fullName>
    </alternativeName>
</protein>
<dbReference type="RefSeq" id="WP_184075829.1">
    <property type="nucleotide sequence ID" value="NZ_JACHDS010000001.1"/>
</dbReference>
<evidence type="ECO:0000256" key="1">
    <source>
        <dbReference type="ARBA" id="ARBA00006479"/>
    </source>
</evidence>
<comment type="caution">
    <text evidence="9">The sequence shown here is derived from an EMBL/GenBank/DDBJ whole genome shotgun (WGS) entry which is preliminary data.</text>
</comment>
<dbReference type="PANTHER" id="PTHR18964:SF173">
    <property type="entry name" value="GLUCOKINASE"/>
    <property type="match status" value="1"/>
</dbReference>
<dbReference type="GO" id="GO:0005737">
    <property type="term" value="C:cytoplasm"/>
    <property type="evidence" value="ECO:0007669"/>
    <property type="project" value="InterPro"/>
</dbReference>
<dbReference type="PANTHER" id="PTHR18964">
    <property type="entry name" value="ROK (REPRESSOR, ORF, KINASE) FAMILY"/>
    <property type="match status" value="1"/>
</dbReference>
<evidence type="ECO:0000256" key="4">
    <source>
        <dbReference type="ARBA" id="ARBA00022679"/>
    </source>
</evidence>
<gene>
    <name evidence="9" type="ORF">HNR23_002600</name>
</gene>
<keyword evidence="10" id="KW-1185">Reference proteome</keyword>
<keyword evidence="6 9" id="KW-0418">Kinase</keyword>
<dbReference type="Proteomes" id="UP000546642">
    <property type="component" value="Unassembled WGS sequence"/>
</dbReference>
<dbReference type="SUPFAM" id="SSF53067">
    <property type="entry name" value="Actin-like ATPase domain"/>
    <property type="match status" value="1"/>
</dbReference>
<dbReference type="EMBL" id="JACHDS010000001">
    <property type="protein sequence ID" value="MBB6172540.1"/>
    <property type="molecule type" value="Genomic_DNA"/>
</dbReference>
<evidence type="ECO:0000313" key="9">
    <source>
        <dbReference type="EMBL" id="MBB6172540.1"/>
    </source>
</evidence>